<evidence type="ECO:0000313" key="2">
    <source>
        <dbReference type="Proteomes" id="UP000692954"/>
    </source>
</evidence>
<organism evidence="1 2">
    <name type="scientific">Paramecium sonneborni</name>
    <dbReference type="NCBI Taxonomy" id="65129"/>
    <lineage>
        <taxon>Eukaryota</taxon>
        <taxon>Sar</taxon>
        <taxon>Alveolata</taxon>
        <taxon>Ciliophora</taxon>
        <taxon>Intramacronucleata</taxon>
        <taxon>Oligohymenophorea</taxon>
        <taxon>Peniculida</taxon>
        <taxon>Parameciidae</taxon>
        <taxon>Paramecium</taxon>
    </lineage>
</organism>
<sequence>MQKEYQIGFIESSITYNNLHQKDGKKRKSIVDSSIDQS</sequence>
<accession>A0A8S1P6R7</accession>
<keyword evidence="2" id="KW-1185">Reference proteome</keyword>
<dbReference type="Proteomes" id="UP000692954">
    <property type="component" value="Unassembled WGS sequence"/>
</dbReference>
<reference evidence="1" key="1">
    <citation type="submission" date="2021-01" db="EMBL/GenBank/DDBJ databases">
        <authorList>
            <consortium name="Genoscope - CEA"/>
            <person name="William W."/>
        </authorList>
    </citation>
    <scope>NUCLEOTIDE SEQUENCE</scope>
</reference>
<comment type="caution">
    <text evidence="1">The sequence shown here is derived from an EMBL/GenBank/DDBJ whole genome shotgun (WGS) entry which is preliminary data.</text>
</comment>
<dbReference type="EMBL" id="CAJJDN010000070">
    <property type="protein sequence ID" value="CAD8098666.1"/>
    <property type="molecule type" value="Genomic_DNA"/>
</dbReference>
<evidence type="ECO:0000313" key="1">
    <source>
        <dbReference type="EMBL" id="CAD8098666.1"/>
    </source>
</evidence>
<proteinExistence type="predicted"/>
<dbReference type="AlphaFoldDB" id="A0A8S1P6R7"/>
<protein>
    <submittedName>
        <fullName evidence="1">Uncharacterized protein</fullName>
    </submittedName>
</protein>
<name>A0A8S1P6R7_9CILI</name>
<gene>
    <name evidence="1" type="ORF">PSON_ATCC_30995.1.T0700234</name>
</gene>